<protein>
    <submittedName>
        <fullName evidence="3">Phage holin family protein</fullName>
    </submittedName>
</protein>
<keyword evidence="4" id="KW-1185">Reference proteome</keyword>
<evidence type="ECO:0000313" key="3">
    <source>
        <dbReference type="EMBL" id="MBG0739062.1"/>
    </source>
</evidence>
<keyword evidence="2" id="KW-1133">Transmembrane helix</keyword>
<dbReference type="RefSeq" id="WP_196396019.1">
    <property type="nucleotide sequence ID" value="NZ_JADNYM010000007.1"/>
</dbReference>
<keyword evidence="2" id="KW-0472">Membrane</keyword>
<feature type="compositionally biased region" description="Basic and acidic residues" evidence="1">
    <location>
        <begin position="26"/>
        <end position="36"/>
    </location>
</feature>
<comment type="caution">
    <text evidence="3">The sequence shown here is derived from an EMBL/GenBank/DDBJ whole genome shotgun (WGS) entry which is preliminary data.</text>
</comment>
<evidence type="ECO:0000313" key="4">
    <source>
        <dbReference type="Proteomes" id="UP000655366"/>
    </source>
</evidence>
<dbReference type="EMBL" id="JADNYM010000007">
    <property type="protein sequence ID" value="MBG0739062.1"/>
    <property type="molecule type" value="Genomic_DNA"/>
</dbReference>
<feature type="compositionally biased region" description="Polar residues" evidence="1">
    <location>
        <begin position="1"/>
        <end position="12"/>
    </location>
</feature>
<reference evidence="3 4" key="1">
    <citation type="submission" date="2020-11" db="EMBL/GenBank/DDBJ databases">
        <title>Arthrobacter antarcticus sp. nov., isolated from Antarctic Soil.</title>
        <authorList>
            <person name="Li J."/>
        </authorList>
    </citation>
    <scope>NUCLEOTIDE SEQUENCE [LARGE SCALE GENOMIC DNA]</scope>
    <source>
        <strain evidence="3 4">Z1-20</strain>
    </source>
</reference>
<evidence type="ECO:0000256" key="1">
    <source>
        <dbReference type="SAM" id="MobiDB-lite"/>
    </source>
</evidence>
<dbReference type="AlphaFoldDB" id="A0A931G9U8"/>
<accession>A0A931G9U8</accession>
<feature type="region of interest" description="Disordered" evidence="1">
    <location>
        <begin position="1"/>
        <end position="39"/>
    </location>
</feature>
<dbReference type="Pfam" id="PF07332">
    <property type="entry name" value="Phage_holin_3_6"/>
    <property type="match status" value="1"/>
</dbReference>
<organism evidence="3 4">
    <name type="scientific">Arthrobacter terrae</name>
    <dbReference type="NCBI Taxonomy" id="2935737"/>
    <lineage>
        <taxon>Bacteria</taxon>
        <taxon>Bacillati</taxon>
        <taxon>Actinomycetota</taxon>
        <taxon>Actinomycetes</taxon>
        <taxon>Micrococcales</taxon>
        <taxon>Micrococcaceae</taxon>
        <taxon>Arthrobacter</taxon>
    </lineage>
</organism>
<proteinExistence type="predicted"/>
<evidence type="ECO:0000256" key="2">
    <source>
        <dbReference type="SAM" id="Phobius"/>
    </source>
</evidence>
<dbReference type="Proteomes" id="UP000655366">
    <property type="component" value="Unassembled WGS sequence"/>
</dbReference>
<feature type="transmembrane region" description="Helical" evidence="2">
    <location>
        <begin position="87"/>
        <end position="105"/>
    </location>
</feature>
<feature type="transmembrane region" description="Helical" evidence="2">
    <location>
        <begin position="111"/>
        <end position="130"/>
    </location>
</feature>
<name>A0A931G9U8_9MICC</name>
<gene>
    <name evidence="3" type="ORF">IV500_06570</name>
</gene>
<sequence length="160" mass="16511">MTDPVNSYSGTVPSGAVPPGASSEFVPERDSAEERAASTSLGELLGEVSSDISTLMRQEVELAKAELRESATRAGKGAGMLAGASEAARFCLLFLSVALWAALAIPLGAGWSAVIVAVIWAIIATILGLVGKRELSAIRGLSRTTETMQEIPAALKPGKD</sequence>
<keyword evidence="2" id="KW-0812">Transmembrane</keyword>
<dbReference type="InterPro" id="IPR009937">
    <property type="entry name" value="Phage_holin_3_6"/>
</dbReference>